<keyword evidence="2" id="KW-1185">Reference proteome</keyword>
<evidence type="ECO:0000313" key="2">
    <source>
        <dbReference type="Proteomes" id="UP001597045"/>
    </source>
</evidence>
<proteinExistence type="predicted"/>
<gene>
    <name evidence="1" type="ORF">ACFQ1S_20905</name>
</gene>
<comment type="caution">
    <text evidence="1">The sequence shown here is derived from an EMBL/GenBank/DDBJ whole genome shotgun (WGS) entry which is preliminary data.</text>
</comment>
<sequence>MRRVLDHRVVNDLGDRLDQGDRRTDGVLLDLRFLPAVHNAVTLFGNPFEFRGGIDSRLAIEL</sequence>
<name>A0ABW3MCP0_9PSEU</name>
<evidence type="ECO:0000313" key="1">
    <source>
        <dbReference type="EMBL" id="MFD1047818.1"/>
    </source>
</evidence>
<reference evidence="2" key="1">
    <citation type="journal article" date="2019" name="Int. J. Syst. Evol. Microbiol.">
        <title>The Global Catalogue of Microorganisms (GCM) 10K type strain sequencing project: providing services to taxonomists for standard genome sequencing and annotation.</title>
        <authorList>
            <consortium name="The Broad Institute Genomics Platform"/>
            <consortium name="The Broad Institute Genome Sequencing Center for Infectious Disease"/>
            <person name="Wu L."/>
            <person name="Ma J."/>
        </authorList>
    </citation>
    <scope>NUCLEOTIDE SEQUENCE [LARGE SCALE GENOMIC DNA]</scope>
    <source>
        <strain evidence="2">JCM 31486</strain>
    </source>
</reference>
<dbReference type="EMBL" id="JBHTIS010001267">
    <property type="protein sequence ID" value="MFD1047818.1"/>
    <property type="molecule type" value="Genomic_DNA"/>
</dbReference>
<dbReference type="Proteomes" id="UP001597045">
    <property type="component" value="Unassembled WGS sequence"/>
</dbReference>
<protein>
    <submittedName>
        <fullName evidence="1">Uncharacterized protein</fullName>
    </submittedName>
</protein>
<accession>A0ABW3MCP0</accession>
<organism evidence="1 2">
    <name type="scientific">Kibdelosporangium lantanae</name>
    <dbReference type="NCBI Taxonomy" id="1497396"/>
    <lineage>
        <taxon>Bacteria</taxon>
        <taxon>Bacillati</taxon>
        <taxon>Actinomycetota</taxon>
        <taxon>Actinomycetes</taxon>
        <taxon>Pseudonocardiales</taxon>
        <taxon>Pseudonocardiaceae</taxon>
        <taxon>Kibdelosporangium</taxon>
    </lineage>
</organism>